<evidence type="ECO:0000256" key="2">
    <source>
        <dbReference type="ARBA" id="ARBA00023445"/>
    </source>
</evidence>
<dbReference type="InterPro" id="IPR001509">
    <property type="entry name" value="Epimerase_deHydtase"/>
</dbReference>
<dbReference type="STRING" id="1169540.A0A0G4EJD5"/>
<dbReference type="VEuPathDB" id="CryptoDB:Vbra_7556"/>
<dbReference type="PANTHER" id="PTHR10366">
    <property type="entry name" value="NAD DEPENDENT EPIMERASE/DEHYDRATASE"/>
    <property type="match status" value="1"/>
</dbReference>
<dbReference type="InParanoid" id="A0A0G4EJD5"/>
<dbReference type="OMA" id="KNEECWA"/>
<dbReference type="OrthoDB" id="442325at2759"/>
<evidence type="ECO:0000313" key="4">
    <source>
        <dbReference type="EMBL" id="CEL96570.1"/>
    </source>
</evidence>
<dbReference type="EMBL" id="CDMY01000243">
    <property type="protein sequence ID" value="CEL96570.1"/>
    <property type="molecule type" value="Genomic_DNA"/>
</dbReference>
<dbReference type="Gene3D" id="3.40.50.720">
    <property type="entry name" value="NAD(P)-binding Rossmann-like Domain"/>
    <property type="match status" value="2"/>
</dbReference>
<evidence type="ECO:0000256" key="1">
    <source>
        <dbReference type="ARBA" id="ARBA00023002"/>
    </source>
</evidence>
<organism evidence="4 5">
    <name type="scientific">Vitrella brassicaformis (strain CCMP3155)</name>
    <dbReference type="NCBI Taxonomy" id="1169540"/>
    <lineage>
        <taxon>Eukaryota</taxon>
        <taxon>Sar</taxon>
        <taxon>Alveolata</taxon>
        <taxon>Colpodellida</taxon>
        <taxon>Vitrellaceae</taxon>
        <taxon>Vitrella</taxon>
    </lineage>
</organism>
<dbReference type="InterPro" id="IPR050425">
    <property type="entry name" value="NAD(P)_dehydrat-like"/>
</dbReference>
<dbReference type="SUPFAM" id="SSF51735">
    <property type="entry name" value="NAD(P)-binding Rossmann-fold domains"/>
    <property type="match status" value="1"/>
</dbReference>
<dbReference type="InterPro" id="IPR036291">
    <property type="entry name" value="NAD(P)-bd_dom_sf"/>
</dbReference>
<protein>
    <recommendedName>
        <fullName evidence="3">NAD-dependent epimerase/dehydratase domain-containing protein</fullName>
    </recommendedName>
</protein>
<comment type="similarity">
    <text evidence="2">Belongs to the NAD(P)-dependent epimerase/dehydratase family. Dihydroflavonol-4-reductase subfamily.</text>
</comment>
<evidence type="ECO:0000313" key="5">
    <source>
        <dbReference type="Proteomes" id="UP000041254"/>
    </source>
</evidence>
<dbReference type="PANTHER" id="PTHR10366:SF564">
    <property type="entry name" value="STEROL-4-ALPHA-CARBOXYLATE 3-DEHYDROGENASE, DECARBOXYLATING"/>
    <property type="match status" value="1"/>
</dbReference>
<accession>A0A0G4EJD5</accession>
<keyword evidence="1" id="KW-0560">Oxidoreductase</keyword>
<dbReference type="PhylomeDB" id="A0A0G4EJD5"/>
<dbReference type="Pfam" id="PF01370">
    <property type="entry name" value="Epimerase"/>
    <property type="match status" value="1"/>
</dbReference>
<name>A0A0G4EJD5_VITBC</name>
<dbReference type="Proteomes" id="UP000041254">
    <property type="component" value="Unassembled WGS sequence"/>
</dbReference>
<gene>
    <name evidence="4" type="ORF">Vbra_7556</name>
</gene>
<proteinExistence type="inferred from homology"/>
<sequence length="325" mass="35663">MAADGSKSRVLVTGASGFIAAHCVYQLLDRGYKVRGTVRDPTDAKKTQFLRTCIRERVTIWSWSAPTSQRKTMGEEDDTIVDQAIKGNEHVLRAAIKEKVRRVVITSSAYAIFDGHPAARYGAGSPPFTADDWSIPERQGFYPKSKTLAERRAWEISASDEAKATGLEGSRSDVIQRYLTAAFPGTPAMAYPIADVRDVALAHVACLEGGPQVVGKRFPLGEEAIQLIDIATTLKGEFGKYGYRVPTTRLPTFLAWLLSFCDKGVAQVLPELGRRFSMDSSGAREILNIQPRDFKQAAIDQGYSLIKLGIVPNKGVPEEKLQLSL</sequence>
<dbReference type="GO" id="GO:0016616">
    <property type="term" value="F:oxidoreductase activity, acting on the CH-OH group of donors, NAD or NADP as acceptor"/>
    <property type="evidence" value="ECO:0007669"/>
    <property type="project" value="TreeGrafter"/>
</dbReference>
<evidence type="ECO:0000259" key="3">
    <source>
        <dbReference type="Pfam" id="PF01370"/>
    </source>
</evidence>
<reference evidence="4 5" key="1">
    <citation type="submission" date="2014-11" db="EMBL/GenBank/DDBJ databases">
        <authorList>
            <person name="Zhu J."/>
            <person name="Qi W."/>
            <person name="Song R."/>
        </authorList>
    </citation>
    <scope>NUCLEOTIDE SEQUENCE [LARGE SCALE GENOMIC DNA]</scope>
</reference>
<keyword evidence="5" id="KW-1185">Reference proteome</keyword>
<dbReference type="AlphaFoldDB" id="A0A0G4EJD5"/>
<feature type="domain" description="NAD-dependent epimerase/dehydratase" evidence="3">
    <location>
        <begin position="10"/>
        <end position="167"/>
    </location>
</feature>